<dbReference type="EMBL" id="JAUSTZ010000004">
    <property type="protein sequence ID" value="MDQ0226157.1"/>
    <property type="molecule type" value="Genomic_DNA"/>
</dbReference>
<organism evidence="2 3">
    <name type="scientific">Metabacillus niabensis</name>
    <dbReference type="NCBI Taxonomy" id="324854"/>
    <lineage>
        <taxon>Bacteria</taxon>
        <taxon>Bacillati</taxon>
        <taxon>Bacillota</taxon>
        <taxon>Bacilli</taxon>
        <taxon>Bacillales</taxon>
        <taxon>Bacillaceae</taxon>
        <taxon>Metabacillus</taxon>
    </lineage>
</organism>
<proteinExistence type="predicted"/>
<name>A0ABT9Z1S5_9BACI</name>
<evidence type="ECO:0000313" key="2">
    <source>
        <dbReference type="EMBL" id="MDQ0226157.1"/>
    </source>
</evidence>
<reference evidence="2 3" key="1">
    <citation type="submission" date="2023-07" db="EMBL/GenBank/DDBJ databases">
        <title>Genomic Encyclopedia of Type Strains, Phase IV (KMG-IV): sequencing the most valuable type-strain genomes for metagenomic binning, comparative biology and taxonomic classification.</title>
        <authorList>
            <person name="Goeker M."/>
        </authorList>
    </citation>
    <scope>NUCLEOTIDE SEQUENCE [LARGE SCALE GENOMIC DNA]</scope>
    <source>
        <strain evidence="2 3">DSM 17723</strain>
    </source>
</reference>
<gene>
    <name evidence="2" type="ORF">J2S02_002502</name>
</gene>
<evidence type="ECO:0000313" key="3">
    <source>
        <dbReference type="Proteomes" id="UP001232245"/>
    </source>
</evidence>
<feature type="compositionally biased region" description="Basic and acidic residues" evidence="1">
    <location>
        <begin position="17"/>
        <end position="43"/>
    </location>
</feature>
<feature type="region of interest" description="Disordered" evidence="1">
    <location>
        <begin position="1"/>
        <end position="43"/>
    </location>
</feature>
<sequence>MLGHQLNEIPMVSIQGAKERGEEYLPPRDEKRYTEHKTNNYLM</sequence>
<keyword evidence="3" id="KW-1185">Reference proteome</keyword>
<comment type="caution">
    <text evidence="2">The sequence shown here is derived from an EMBL/GenBank/DDBJ whole genome shotgun (WGS) entry which is preliminary data.</text>
</comment>
<accession>A0ABT9Z1S5</accession>
<evidence type="ECO:0000256" key="1">
    <source>
        <dbReference type="SAM" id="MobiDB-lite"/>
    </source>
</evidence>
<protein>
    <submittedName>
        <fullName evidence="2">Uncharacterized protein</fullName>
    </submittedName>
</protein>
<dbReference type="Proteomes" id="UP001232245">
    <property type="component" value="Unassembled WGS sequence"/>
</dbReference>